<dbReference type="AlphaFoldDB" id="A0A1B2EF51"/>
<sequence length="66" mass="7082">MSRSFIAVLAIALGLPFLILLALVSSASGVSMSVFTHALGLVITSIFLMLVVYEIKRIVDLPPDLH</sequence>
<dbReference type="OrthoDB" id="9968002at2"/>
<keyword evidence="1" id="KW-0812">Transmembrane</keyword>
<dbReference type="EMBL" id="CP016616">
    <property type="protein sequence ID" value="ANY78567.1"/>
    <property type="molecule type" value="Genomic_DNA"/>
</dbReference>
<dbReference type="KEGG" id="moc:BB934_10325"/>
<organism evidence="2">
    <name type="scientific">Microvirga ossetica</name>
    <dbReference type="NCBI Taxonomy" id="1882682"/>
    <lineage>
        <taxon>Bacteria</taxon>
        <taxon>Pseudomonadati</taxon>
        <taxon>Pseudomonadota</taxon>
        <taxon>Alphaproteobacteria</taxon>
        <taxon>Hyphomicrobiales</taxon>
        <taxon>Methylobacteriaceae</taxon>
        <taxon>Microvirga</taxon>
    </lineage>
</organism>
<keyword evidence="1" id="KW-1133">Transmembrane helix</keyword>
<proteinExistence type="predicted"/>
<accession>A0A1B2EF51</accession>
<keyword evidence="1" id="KW-0472">Membrane</keyword>
<feature type="transmembrane region" description="Helical" evidence="1">
    <location>
        <begin position="37"/>
        <end position="55"/>
    </location>
</feature>
<name>A0A1B2EF51_9HYPH</name>
<dbReference type="RefSeq" id="WP_099509569.1">
    <property type="nucleotide sequence ID" value="NZ_CP016616.1"/>
</dbReference>
<gene>
    <name evidence="2" type="ORF">BB934_10325</name>
</gene>
<evidence type="ECO:0000313" key="2">
    <source>
        <dbReference type="EMBL" id="ANY78567.1"/>
    </source>
</evidence>
<reference evidence="2" key="1">
    <citation type="submission" date="2016-07" db="EMBL/GenBank/DDBJ databases">
        <title>Microvirga ossetica sp. nov. a new species of rhizobia isolated from root nodules of the legume species Vicia alpestris Steven originated from North Ossetia region in the Caucasus.</title>
        <authorList>
            <person name="Safronova V.I."/>
            <person name="Kuznetsova I.G."/>
            <person name="Sazanova A.L."/>
            <person name="Belimov A."/>
            <person name="Andronov E."/>
            <person name="Osledkin Y.S."/>
            <person name="Onishchuk O.P."/>
            <person name="Kurchak O.N."/>
            <person name="Shaposhnikov A.I."/>
            <person name="Willems A."/>
            <person name="Tikhonovich I.A."/>
        </authorList>
    </citation>
    <scope>NUCLEOTIDE SEQUENCE [LARGE SCALE GENOMIC DNA]</scope>
    <source>
        <strain evidence="2">V5/3M</strain>
    </source>
</reference>
<protein>
    <submittedName>
        <fullName evidence="2">Uncharacterized protein</fullName>
    </submittedName>
</protein>
<evidence type="ECO:0000256" key="1">
    <source>
        <dbReference type="SAM" id="Phobius"/>
    </source>
</evidence>